<dbReference type="GO" id="GO:0016491">
    <property type="term" value="F:oxidoreductase activity"/>
    <property type="evidence" value="ECO:0007669"/>
    <property type="project" value="UniProtKB-KW"/>
</dbReference>
<evidence type="ECO:0000313" key="6">
    <source>
        <dbReference type="Proteomes" id="UP000256379"/>
    </source>
</evidence>
<feature type="region of interest" description="Disordered" evidence="3">
    <location>
        <begin position="35"/>
        <end position="64"/>
    </location>
</feature>
<dbReference type="InterPro" id="IPR036812">
    <property type="entry name" value="NAD(P)_OxRdtase_dom_sf"/>
</dbReference>
<dbReference type="EMBL" id="NXLQ01000016">
    <property type="protein sequence ID" value="RDU64959.1"/>
    <property type="molecule type" value="Genomic_DNA"/>
</dbReference>
<evidence type="ECO:0000313" key="5">
    <source>
        <dbReference type="EMBL" id="RDU64959.1"/>
    </source>
</evidence>
<keyword evidence="6" id="KW-1185">Reference proteome</keyword>
<accession>A0A3D8II82</accession>
<dbReference type="OrthoDB" id="5328358at2"/>
<dbReference type="PANTHER" id="PTHR43625">
    <property type="entry name" value="AFLATOXIN B1 ALDEHYDE REDUCTASE"/>
    <property type="match status" value="1"/>
</dbReference>
<dbReference type="GO" id="GO:0005737">
    <property type="term" value="C:cytoplasm"/>
    <property type="evidence" value="ECO:0007669"/>
    <property type="project" value="TreeGrafter"/>
</dbReference>
<dbReference type="InterPro" id="IPR020471">
    <property type="entry name" value="AKR"/>
</dbReference>
<reference evidence="5 6" key="1">
    <citation type="submission" date="2018-04" db="EMBL/GenBank/DDBJ databases">
        <title>Novel Campyloabacter and Helicobacter Species and Strains.</title>
        <authorList>
            <person name="Mannion A.J."/>
            <person name="Shen Z."/>
            <person name="Fox J.G."/>
        </authorList>
    </citation>
    <scope>NUCLEOTIDE SEQUENCE [LARGE SCALE GENOMIC DNA]</scope>
    <source>
        <strain evidence="5 6">MIT 17-337</strain>
    </source>
</reference>
<dbReference type="SUPFAM" id="SSF51430">
    <property type="entry name" value="NAD(P)-linked oxidoreductase"/>
    <property type="match status" value="1"/>
</dbReference>
<dbReference type="InterPro" id="IPR023210">
    <property type="entry name" value="NADP_OxRdtase_dom"/>
</dbReference>
<name>A0A3D8II82_9HELI</name>
<proteinExistence type="predicted"/>
<evidence type="ECO:0000256" key="1">
    <source>
        <dbReference type="ARBA" id="ARBA00022505"/>
    </source>
</evidence>
<dbReference type="PROSITE" id="PS51318">
    <property type="entry name" value="TAT"/>
    <property type="match status" value="1"/>
</dbReference>
<dbReference type="InterPro" id="IPR019546">
    <property type="entry name" value="TAT_signal_bac_arc"/>
</dbReference>
<dbReference type="InterPro" id="IPR006311">
    <property type="entry name" value="TAT_signal"/>
</dbReference>
<evidence type="ECO:0000259" key="4">
    <source>
        <dbReference type="Pfam" id="PF00248"/>
    </source>
</evidence>
<comment type="caution">
    <text evidence="5">The sequence shown here is derived from an EMBL/GenBank/DDBJ whole genome shotgun (WGS) entry which is preliminary data.</text>
</comment>
<dbReference type="Pfam" id="PF00248">
    <property type="entry name" value="Aldo_ket_red"/>
    <property type="match status" value="1"/>
</dbReference>
<dbReference type="NCBIfam" id="TIGR01409">
    <property type="entry name" value="TAT_signal_seq"/>
    <property type="match status" value="1"/>
</dbReference>
<dbReference type="Proteomes" id="UP000256379">
    <property type="component" value="Unassembled WGS sequence"/>
</dbReference>
<protein>
    <submittedName>
        <fullName evidence="5">Aldo/keto reductase</fullName>
    </submittedName>
</protein>
<organism evidence="5 6">
    <name type="scientific">Helicobacter didelphidarum</name>
    <dbReference type="NCBI Taxonomy" id="2040648"/>
    <lineage>
        <taxon>Bacteria</taxon>
        <taxon>Pseudomonadati</taxon>
        <taxon>Campylobacterota</taxon>
        <taxon>Epsilonproteobacteria</taxon>
        <taxon>Campylobacterales</taxon>
        <taxon>Helicobacteraceae</taxon>
        <taxon>Helicobacter</taxon>
    </lineage>
</organism>
<keyword evidence="1" id="KW-0500">Molybdenum</keyword>
<dbReference type="AlphaFoldDB" id="A0A3D8II82"/>
<sequence>MNNSSNSRREFMKTTAIVGGAVVLGGVNLFGANASNTQTQSNTHSYNPNTQNRESSTNMKRDSQSNTYITNKGIESKNLTQDSTRNIKDSTFIKPQNLPQRKIGNLNVSALGLGCMGMSANHGPARDKKEMIKLLHRAIELGITHFDTAEIYGPHTNEELLGEALKPYRDKITINTKFGLYYPFGKQMQDSSPKALRRALDGSLRRLKSDYVDLYTQHRVDTDTPIEEVAQTMQEFVKEGKIRAWALGEAGSKTIERACKEFAPVAMQSQYSMAFRELESNGIMKTCEKQGIALVAYSPLDRGFLTGVMNENTTFHPTLDFRAGFPRYTKEALRANQSIIRFIDEIAQSKRVNGKRTTIAQIALAWILAQRDFIIPIPETTNPAHLVENLGALAIHFSADEMRTINEKLVAIKIVSDRYPPNSDAARSVGL</sequence>
<gene>
    <name evidence="5" type="ORF">CQA53_07335</name>
</gene>
<dbReference type="PANTHER" id="PTHR43625:SF77">
    <property type="entry name" value="ALDO-KETO REDUCTASE"/>
    <property type="match status" value="1"/>
</dbReference>
<dbReference type="PRINTS" id="PR00069">
    <property type="entry name" value="ALDKETRDTASE"/>
</dbReference>
<dbReference type="RefSeq" id="WP_115543366.1">
    <property type="nucleotide sequence ID" value="NZ_NXLQ01000016.1"/>
</dbReference>
<evidence type="ECO:0000256" key="3">
    <source>
        <dbReference type="SAM" id="MobiDB-lite"/>
    </source>
</evidence>
<keyword evidence="2" id="KW-0560">Oxidoreductase</keyword>
<feature type="domain" description="NADP-dependent oxidoreductase" evidence="4">
    <location>
        <begin position="111"/>
        <end position="408"/>
    </location>
</feature>
<dbReference type="Gene3D" id="3.20.20.100">
    <property type="entry name" value="NADP-dependent oxidoreductase domain"/>
    <property type="match status" value="1"/>
</dbReference>
<evidence type="ECO:0000256" key="2">
    <source>
        <dbReference type="ARBA" id="ARBA00023002"/>
    </source>
</evidence>
<dbReference type="InterPro" id="IPR050791">
    <property type="entry name" value="Aldo-Keto_reductase"/>
</dbReference>